<comment type="similarity">
    <text evidence="2 6">Belongs to the acyl-CoA dehydrogenase family.</text>
</comment>
<dbReference type="GO" id="GO:0003995">
    <property type="term" value="F:acyl-CoA dehydrogenase activity"/>
    <property type="evidence" value="ECO:0007669"/>
    <property type="project" value="TreeGrafter"/>
</dbReference>
<name>Q139Y8_RHOPS</name>
<evidence type="ECO:0000256" key="3">
    <source>
        <dbReference type="ARBA" id="ARBA00022630"/>
    </source>
</evidence>
<dbReference type="GO" id="GO:0050660">
    <property type="term" value="F:flavin adenine dinucleotide binding"/>
    <property type="evidence" value="ECO:0007669"/>
    <property type="project" value="InterPro"/>
</dbReference>
<dbReference type="GO" id="GO:0033539">
    <property type="term" value="P:fatty acid beta-oxidation using acyl-CoA dehydrogenase"/>
    <property type="evidence" value="ECO:0007669"/>
    <property type="project" value="TreeGrafter"/>
</dbReference>
<reference evidence="9 10" key="1">
    <citation type="submission" date="2006-03" db="EMBL/GenBank/DDBJ databases">
        <title>Complete sequence of Rhodopseudomonas palustris BisB5.</title>
        <authorList>
            <consortium name="US DOE Joint Genome Institute"/>
            <person name="Copeland A."/>
            <person name="Lucas S."/>
            <person name="Lapidus A."/>
            <person name="Barry K."/>
            <person name="Detter J.C."/>
            <person name="Glavina del Rio T."/>
            <person name="Hammon N."/>
            <person name="Israni S."/>
            <person name="Dalin E."/>
            <person name="Tice H."/>
            <person name="Pitluck S."/>
            <person name="Chain P."/>
            <person name="Malfatti S."/>
            <person name="Shin M."/>
            <person name="Vergez L."/>
            <person name="Schmutz J."/>
            <person name="Larimer F."/>
            <person name="Land M."/>
            <person name="Hauser L."/>
            <person name="Pelletier D.A."/>
            <person name="Kyrpides N."/>
            <person name="Lykidis A."/>
            <person name="Oda Y."/>
            <person name="Harwood C.S."/>
            <person name="Richardson P."/>
        </authorList>
    </citation>
    <scope>NUCLEOTIDE SEQUENCE [LARGE SCALE GENOMIC DNA]</scope>
    <source>
        <strain evidence="9 10">BisB5</strain>
    </source>
</reference>
<dbReference type="AlphaFoldDB" id="Q139Y8"/>
<evidence type="ECO:0000256" key="5">
    <source>
        <dbReference type="ARBA" id="ARBA00023002"/>
    </source>
</evidence>
<organism evidence="9 10">
    <name type="scientific">Rhodopseudomonas palustris (strain BisB5)</name>
    <dbReference type="NCBI Taxonomy" id="316057"/>
    <lineage>
        <taxon>Bacteria</taxon>
        <taxon>Pseudomonadati</taxon>
        <taxon>Pseudomonadota</taxon>
        <taxon>Alphaproteobacteria</taxon>
        <taxon>Hyphomicrobiales</taxon>
        <taxon>Nitrobacteraceae</taxon>
        <taxon>Rhodopseudomonas</taxon>
    </lineage>
</organism>
<dbReference type="eggNOG" id="COG1960">
    <property type="taxonomic scope" value="Bacteria"/>
</dbReference>
<feature type="domain" description="Acyl-CoA dehydrogenase/oxidase C-terminal" evidence="7">
    <location>
        <begin position="285"/>
        <end position="436"/>
    </location>
</feature>
<dbReference type="CDD" id="cd00567">
    <property type="entry name" value="ACAD"/>
    <property type="match status" value="1"/>
</dbReference>
<dbReference type="InterPro" id="IPR006091">
    <property type="entry name" value="Acyl-CoA_Oxase/DH_mid-dom"/>
</dbReference>
<dbReference type="PANTHER" id="PTHR43884">
    <property type="entry name" value="ACYL-COA DEHYDROGENASE"/>
    <property type="match status" value="1"/>
</dbReference>
<dbReference type="Gene3D" id="1.20.140.10">
    <property type="entry name" value="Butyryl-CoA Dehydrogenase, subunit A, domain 3"/>
    <property type="match status" value="1"/>
</dbReference>
<evidence type="ECO:0000256" key="1">
    <source>
        <dbReference type="ARBA" id="ARBA00001974"/>
    </source>
</evidence>
<proteinExistence type="inferred from homology"/>
<dbReference type="InterPro" id="IPR036250">
    <property type="entry name" value="AcylCo_DH-like_C"/>
</dbReference>
<keyword evidence="5 6" id="KW-0560">Oxidoreductase</keyword>
<dbReference type="InterPro" id="IPR037069">
    <property type="entry name" value="AcylCoA_DH/ox_N_sf"/>
</dbReference>
<dbReference type="GO" id="GO:0046359">
    <property type="term" value="P:butyrate catabolic process"/>
    <property type="evidence" value="ECO:0007669"/>
    <property type="project" value="TreeGrafter"/>
</dbReference>
<gene>
    <name evidence="9" type="ordered locus">RPD_1866</name>
</gene>
<comment type="cofactor">
    <cofactor evidence="1 6">
        <name>FAD</name>
        <dbReference type="ChEBI" id="CHEBI:57692"/>
    </cofactor>
</comment>
<accession>Q139Y8</accession>
<dbReference type="Gene3D" id="1.10.540.10">
    <property type="entry name" value="Acyl-CoA dehydrogenase/oxidase, N-terminal domain"/>
    <property type="match status" value="1"/>
</dbReference>
<feature type="domain" description="Acyl-CoA oxidase/dehydrogenase middle" evidence="8">
    <location>
        <begin position="175"/>
        <end position="272"/>
    </location>
</feature>
<dbReference type="InterPro" id="IPR009100">
    <property type="entry name" value="AcylCoA_DH/oxidase_NM_dom_sf"/>
</dbReference>
<dbReference type="Gene3D" id="2.40.110.10">
    <property type="entry name" value="Butyryl-CoA Dehydrogenase, subunit A, domain 2"/>
    <property type="match status" value="1"/>
</dbReference>
<sequence length="448" mass="51127">MMRHAHVNRSLNKINNDTRRWEHALDFSLPADLVAYLAELDRFIDAKIKPLEAADDNIRFFDHRREWARTDFDNGGLPRHDWEQLLRQAKNLADDAGHLRFAIPKRYGGRDGSNLWMAVIREHFAAKGLGLHNDLQNEHSIVGNLPLVTMLDRYGRDDQKAMIEGSITGKYRITFGLTEPDHGSDATHMETRAEEAVRDGKKGWVINGEKMWTTGMHVATHCALFARTSGNDGDARGISCFLVPADAPGVKVEEYLWTFNMPTDHPRVSFTDVFVTEDAVFGEIGRGLSLAQCFVHENRIRQAASSLGAATYCINESVKYARERKPFGEELARNQGIQFPLVELATQAEMLRLLIRKTAWEMDQMTQAQVEHTLSDKVSMCNYWANRLCCQSADRAMQVHGGMGYSRHKAFEHIYRHHRRYRITEGSEEIQMRKVAGFLFGYMGANKR</sequence>
<dbReference type="InterPro" id="IPR009075">
    <property type="entry name" value="AcylCo_DH/oxidase_C"/>
</dbReference>
<dbReference type="FunFam" id="1.20.140.10:FF:000037">
    <property type="entry name" value="Similar to acyl-CoA dehydrogenase"/>
    <property type="match status" value="1"/>
</dbReference>
<dbReference type="HOGENOM" id="CLU_018204_3_4_5"/>
<dbReference type="SUPFAM" id="SSF56645">
    <property type="entry name" value="Acyl-CoA dehydrogenase NM domain-like"/>
    <property type="match status" value="1"/>
</dbReference>
<dbReference type="STRING" id="316057.RPD_1866"/>
<protein>
    <submittedName>
        <fullName evidence="9">Acyl-CoA dehydrogenase-like</fullName>
    </submittedName>
</protein>
<dbReference type="Proteomes" id="UP000001818">
    <property type="component" value="Chromosome"/>
</dbReference>
<dbReference type="PANTHER" id="PTHR43884:SF34">
    <property type="entry name" value="ACYL-COA DEHYDROGENASE FAMILY PROTEIN"/>
    <property type="match status" value="1"/>
</dbReference>
<dbReference type="SUPFAM" id="SSF47203">
    <property type="entry name" value="Acyl-CoA dehydrogenase C-terminal domain-like"/>
    <property type="match status" value="1"/>
</dbReference>
<evidence type="ECO:0000259" key="7">
    <source>
        <dbReference type="Pfam" id="PF00441"/>
    </source>
</evidence>
<evidence type="ECO:0000256" key="6">
    <source>
        <dbReference type="RuleBase" id="RU362125"/>
    </source>
</evidence>
<evidence type="ECO:0000259" key="8">
    <source>
        <dbReference type="Pfam" id="PF02770"/>
    </source>
</evidence>
<dbReference type="Pfam" id="PF00441">
    <property type="entry name" value="Acyl-CoA_dh_1"/>
    <property type="match status" value="1"/>
</dbReference>
<evidence type="ECO:0000256" key="2">
    <source>
        <dbReference type="ARBA" id="ARBA00009347"/>
    </source>
</evidence>
<dbReference type="InterPro" id="IPR046373">
    <property type="entry name" value="Acyl-CoA_Oxase/DH_mid-dom_sf"/>
</dbReference>
<keyword evidence="3 6" id="KW-0285">Flavoprotein</keyword>
<evidence type="ECO:0000256" key="4">
    <source>
        <dbReference type="ARBA" id="ARBA00022827"/>
    </source>
</evidence>
<dbReference type="FunFam" id="2.40.110.10:FF:000002">
    <property type="entry name" value="Acyl-CoA dehydrogenase fadE12"/>
    <property type="match status" value="1"/>
</dbReference>
<dbReference type="KEGG" id="rpd:RPD_1866"/>
<dbReference type="Pfam" id="PF02770">
    <property type="entry name" value="Acyl-CoA_dh_M"/>
    <property type="match status" value="1"/>
</dbReference>
<dbReference type="EMBL" id="CP000283">
    <property type="protein sequence ID" value="ABE39101.1"/>
    <property type="molecule type" value="Genomic_DNA"/>
</dbReference>
<keyword evidence="4 6" id="KW-0274">FAD</keyword>
<evidence type="ECO:0000313" key="9">
    <source>
        <dbReference type="EMBL" id="ABE39101.1"/>
    </source>
</evidence>
<evidence type="ECO:0000313" key="10">
    <source>
        <dbReference type="Proteomes" id="UP000001818"/>
    </source>
</evidence>